<proteinExistence type="predicted"/>
<comment type="caution">
    <text evidence="1">The sequence shown here is derived from an EMBL/GenBank/DDBJ whole genome shotgun (WGS) entry which is preliminary data.</text>
</comment>
<reference evidence="1" key="1">
    <citation type="submission" date="2021-08" db="EMBL/GenBank/DDBJ databases">
        <title>WGS assembly of Ceratopteris richardii.</title>
        <authorList>
            <person name="Marchant D.B."/>
            <person name="Chen G."/>
            <person name="Jenkins J."/>
            <person name="Shu S."/>
            <person name="Leebens-Mack J."/>
            <person name="Grimwood J."/>
            <person name="Schmutz J."/>
            <person name="Soltis P."/>
            <person name="Soltis D."/>
            <person name="Chen Z.-H."/>
        </authorList>
    </citation>
    <scope>NUCLEOTIDE SEQUENCE</scope>
    <source>
        <strain evidence="1">Whitten #5841</strain>
        <tissue evidence="1">Leaf</tissue>
    </source>
</reference>
<protein>
    <submittedName>
        <fullName evidence="1">Uncharacterized protein</fullName>
    </submittedName>
</protein>
<evidence type="ECO:0000313" key="2">
    <source>
        <dbReference type="Proteomes" id="UP000825935"/>
    </source>
</evidence>
<organism evidence="1 2">
    <name type="scientific">Ceratopteris richardii</name>
    <name type="common">Triangle waterfern</name>
    <dbReference type="NCBI Taxonomy" id="49495"/>
    <lineage>
        <taxon>Eukaryota</taxon>
        <taxon>Viridiplantae</taxon>
        <taxon>Streptophyta</taxon>
        <taxon>Embryophyta</taxon>
        <taxon>Tracheophyta</taxon>
        <taxon>Polypodiopsida</taxon>
        <taxon>Polypodiidae</taxon>
        <taxon>Polypodiales</taxon>
        <taxon>Pteridineae</taxon>
        <taxon>Pteridaceae</taxon>
        <taxon>Parkerioideae</taxon>
        <taxon>Ceratopteris</taxon>
    </lineage>
</organism>
<dbReference type="AlphaFoldDB" id="A0A8T2QG78"/>
<evidence type="ECO:0000313" key="1">
    <source>
        <dbReference type="EMBL" id="KAH7282161.1"/>
    </source>
</evidence>
<dbReference type="EMBL" id="CM035440">
    <property type="protein sequence ID" value="KAH7282161.1"/>
    <property type="molecule type" value="Genomic_DNA"/>
</dbReference>
<sequence length="134" mass="15042">MPLSVIYRAALASPIVRHYGRNRERGMPCGRSCSTKRGSIGGHASCRPKKKRWGCHSPVSLVQVSTGQVAWPWEDGEGELVGQPYTENRQNKACRKGRMHVIATGLFARLRQWLQMSVRQVLQIQIQQFLGSLA</sequence>
<dbReference type="Proteomes" id="UP000825935">
    <property type="component" value="Chromosome 35"/>
</dbReference>
<name>A0A8T2QG78_CERRI</name>
<keyword evidence="2" id="KW-1185">Reference proteome</keyword>
<accession>A0A8T2QG78</accession>
<gene>
    <name evidence="1" type="ORF">KP509_35G015600</name>
</gene>